<feature type="region of interest" description="Disordered" evidence="1">
    <location>
        <begin position="153"/>
        <end position="173"/>
    </location>
</feature>
<evidence type="ECO:0008006" key="4">
    <source>
        <dbReference type="Google" id="ProtNLM"/>
    </source>
</evidence>
<dbReference type="AlphaFoldDB" id="A0A3M9MCD5"/>
<name>A0A3M9MCD5_9MICO</name>
<proteinExistence type="predicted"/>
<comment type="caution">
    <text evidence="2">The sequence shown here is derived from an EMBL/GenBank/DDBJ whole genome shotgun (WGS) entry which is preliminary data.</text>
</comment>
<evidence type="ECO:0000313" key="2">
    <source>
        <dbReference type="EMBL" id="RNI22817.1"/>
    </source>
</evidence>
<evidence type="ECO:0000256" key="1">
    <source>
        <dbReference type="SAM" id="MobiDB-lite"/>
    </source>
</evidence>
<dbReference type="EMBL" id="RJJQ01000007">
    <property type="protein sequence ID" value="RNI22817.1"/>
    <property type="molecule type" value="Genomic_DNA"/>
</dbReference>
<organism evidence="2 3">
    <name type="scientific">Flexivirga caeni</name>
    <dbReference type="NCBI Taxonomy" id="2294115"/>
    <lineage>
        <taxon>Bacteria</taxon>
        <taxon>Bacillati</taxon>
        <taxon>Actinomycetota</taxon>
        <taxon>Actinomycetes</taxon>
        <taxon>Micrococcales</taxon>
        <taxon>Dermacoccaceae</taxon>
        <taxon>Flexivirga</taxon>
    </lineage>
</organism>
<keyword evidence="3" id="KW-1185">Reference proteome</keyword>
<evidence type="ECO:0000313" key="3">
    <source>
        <dbReference type="Proteomes" id="UP000271678"/>
    </source>
</evidence>
<protein>
    <recommendedName>
        <fullName evidence="4">Ankyrin repeat domain-containing protein</fullName>
    </recommendedName>
</protein>
<dbReference type="Proteomes" id="UP000271678">
    <property type="component" value="Unassembled WGS sequence"/>
</dbReference>
<sequence length="173" mass="18697">MLDAGADPNDEQTLYNRMFDARDDHLVLLFGYGLGRDTNGPWHRLLGESLASPADLLRGLLAWAITHDQRARVALGAAHGVDITSRFAEVAPRRRYTPVGLARLHGRCEIAEQLVALGAAEARLGAPLRPSRRRRVARTLDATGRLTTQLPGAPLANRAAGLRHQPNAAGHGP</sequence>
<reference evidence="2 3" key="1">
    <citation type="submission" date="2018-11" db="EMBL/GenBank/DDBJ databases">
        <title>Draft genome of Simplicispira Flexivirga sp. BO-16.</title>
        <authorList>
            <person name="Im W.T."/>
        </authorList>
    </citation>
    <scope>NUCLEOTIDE SEQUENCE [LARGE SCALE GENOMIC DNA]</scope>
    <source>
        <strain evidence="2 3">BO-16</strain>
    </source>
</reference>
<gene>
    <name evidence="2" type="ORF">EFY87_08345</name>
</gene>
<accession>A0A3M9MCD5</accession>
<dbReference type="OrthoDB" id="928522at2"/>
<dbReference type="RefSeq" id="WP_123271018.1">
    <property type="nucleotide sequence ID" value="NZ_RJJQ01000007.1"/>
</dbReference>